<evidence type="ECO:0000256" key="1">
    <source>
        <dbReference type="SAM" id="MobiDB-lite"/>
    </source>
</evidence>
<evidence type="ECO:0000313" key="3">
    <source>
        <dbReference type="Proteomes" id="UP000177614"/>
    </source>
</evidence>
<organism evidence="2 3">
    <name type="scientific">Candidatus Abawacabacteria bacterium RBG_16_42_10</name>
    <dbReference type="NCBI Taxonomy" id="1817814"/>
    <lineage>
        <taxon>Bacteria</taxon>
        <taxon>Candidatus Abawacaibacteriota</taxon>
    </lineage>
</organism>
<evidence type="ECO:0000313" key="2">
    <source>
        <dbReference type="EMBL" id="OGC82137.1"/>
    </source>
</evidence>
<dbReference type="Proteomes" id="UP000177614">
    <property type="component" value="Unassembled WGS sequence"/>
</dbReference>
<feature type="compositionally biased region" description="Low complexity" evidence="1">
    <location>
        <begin position="7"/>
        <end position="28"/>
    </location>
</feature>
<sequence>MTACGQLPSLVSPSPSSPSSPSSLSSFSHDVDSINIDNIGDEEMAKILAEFSGTDSLDAFDAELSQVDVNDTDTDLGKIEKGL</sequence>
<comment type="caution">
    <text evidence="2">The sequence shown here is derived from an EMBL/GenBank/DDBJ whole genome shotgun (WGS) entry which is preliminary data.</text>
</comment>
<reference evidence="2 3" key="1">
    <citation type="journal article" date="2016" name="Nat. Commun.">
        <title>Thousands of microbial genomes shed light on interconnected biogeochemical processes in an aquifer system.</title>
        <authorList>
            <person name="Anantharaman K."/>
            <person name="Brown C.T."/>
            <person name="Hug L.A."/>
            <person name="Sharon I."/>
            <person name="Castelle C.J."/>
            <person name="Probst A.J."/>
            <person name="Thomas B.C."/>
            <person name="Singh A."/>
            <person name="Wilkins M.J."/>
            <person name="Karaoz U."/>
            <person name="Brodie E.L."/>
            <person name="Williams K.H."/>
            <person name="Hubbard S.S."/>
            <person name="Banfield J.F."/>
        </authorList>
    </citation>
    <scope>NUCLEOTIDE SEQUENCE [LARGE SCALE GENOMIC DNA]</scope>
</reference>
<accession>A0A1F4XKC7</accession>
<feature type="region of interest" description="Disordered" evidence="1">
    <location>
        <begin position="1"/>
        <end position="28"/>
    </location>
</feature>
<name>A0A1F4XKC7_9BACT</name>
<protein>
    <submittedName>
        <fullName evidence="2">Uncharacterized protein</fullName>
    </submittedName>
</protein>
<gene>
    <name evidence="2" type="ORF">A2V81_03235</name>
</gene>
<dbReference type="AlphaFoldDB" id="A0A1F4XKC7"/>
<dbReference type="EMBL" id="MEWR01000011">
    <property type="protein sequence ID" value="OGC82137.1"/>
    <property type="molecule type" value="Genomic_DNA"/>
</dbReference>
<dbReference type="STRING" id="1817814.A2V81_03235"/>
<proteinExistence type="predicted"/>